<organism evidence="1 2">
    <name type="scientific">Vibrio atlanticus (strain LGP32)</name>
    <name type="common">Vibrio splendidus (strain Mel32)</name>
    <dbReference type="NCBI Taxonomy" id="575788"/>
    <lineage>
        <taxon>Bacteria</taxon>
        <taxon>Pseudomonadati</taxon>
        <taxon>Pseudomonadota</taxon>
        <taxon>Gammaproteobacteria</taxon>
        <taxon>Vibrionales</taxon>
        <taxon>Vibrionaceae</taxon>
        <taxon>Vibrio</taxon>
    </lineage>
</organism>
<dbReference type="EMBL" id="FM954973">
    <property type="protein sequence ID" value="CAV26848.1"/>
    <property type="molecule type" value="Genomic_DNA"/>
</dbReference>
<gene>
    <name evidence="1" type="ordered locus">VS_II0982</name>
</gene>
<dbReference type="eggNOG" id="ENOG5031N8M">
    <property type="taxonomic scope" value="Bacteria"/>
</dbReference>
<sequence>MTHKISDDYFIVSENYKNVNYIVSYDDERDFDILSNGTVASFTPVVFKCFDFISTEKIKPIFDVYVSNDILLSVDFYRKLKSIYLYKCSAVPASVNGSDYIYIHCGNVIDIIDGDKLDFEILSSIPIEKRIIFKPSEDSMTYLFHKSFINNVLNGGDLQSGKVISASKWTMEWMLS</sequence>
<evidence type="ECO:0000313" key="1">
    <source>
        <dbReference type="EMBL" id="CAV26848.1"/>
    </source>
</evidence>
<dbReference type="HOGENOM" id="CLU_1531906_0_0_6"/>
<dbReference type="Proteomes" id="UP000009100">
    <property type="component" value="Chromosome 2"/>
</dbReference>
<evidence type="ECO:0008006" key="3">
    <source>
        <dbReference type="Google" id="ProtNLM"/>
    </source>
</evidence>
<name>B7VTR9_VIBA3</name>
<dbReference type="KEGG" id="vsp:VS_II0982"/>
<protein>
    <recommendedName>
        <fullName evidence="3">Immunity protein 43 domain-containing protein</fullName>
    </recommendedName>
</protein>
<evidence type="ECO:0000313" key="2">
    <source>
        <dbReference type="Proteomes" id="UP000009100"/>
    </source>
</evidence>
<accession>B7VTR9</accession>
<reference evidence="1 2" key="1">
    <citation type="submission" date="2009-02" db="EMBL/GenBank/DDBJ databases">
        <title>Vibrio splendidus str. LGP32 complete genome.</title>
        <authorList>
            <person name="Mazel D."/>
            <person name="Le Roux F."/>
        </authorList>
    </citation>
    <scope>NUCLEOTIDE SEQUENCE [LARGE SCALE GENOMIC DNA]</scope>
    <source>
        <strain evidence="1 2">LGP32</strain>
    </source>
</reference>
<proteinExistence type="predicted"/>
<dbReference type="AlphaFoldDB" id="B7VTR9"/>
<dbReference type="PATRIC" id="fig|575788.5.peg.925"/>
<dbReference type="STRING" id="575788.VS_II0982"/>